<reference evidence="3" key="2">
    <citation type="submission" date="2013-07" db="EMBL/GenBank/DDBJ databases">
        <authorList>
            <consortium name="The Broad Institute Genome Sequencing Platform"/>
            <person name="Cuomo C."/>
            <person name="Litvintseva A."/>
            <person name="Chen Y."/>
            <person name="Heitman J."/>
            <person name="Sun S."/>
            <person name="Springer D."/>
            <person name="Dromer F."/>
            <person name="Young S.K."/>
            <person name="Zeng Q."/>
            <person name="Gargeya S."/>
            <person name="Fitzgerald M."/>
            <person name="Abouelleil A."/>
            <person name="Alvarado L."/>
            <person name="Berlin A.M."/>
            <person name="Chapman S.B."/>
            <person name="Dewar J."/>
            <person name="Goldberg J."/>
            <person name="Griggs A."/>
            <person name="Gujja S."/>
            <person name="Hansen M."/>
            <person name="Howarth C."/>
            <person name="Imamovic A."/>
            <person name="Larimer J."/>
            <person name="McCowan C."/>
            <person name="Murphy C."/>
            <person name="Pearson M."/>
            <person name="Priest M."/>
            <person name="Roberts A."/>
            <person name="Saif S."/>
            <person name="Shea T."/>
            <person name="Sykes S."/>
            <person name="Wortman J."/>
            <person name="Nusbaum C."/>
            <person name="Birren B."/>
        </authorList>
    </citation>
    <scope>NUCLEOTIDE SEQUENCE</scope>
    <source>
        <strain evidence="3">CBS 10118</strain>
    </source>
</reference>
<evidence type="ECO:0000313" key="4">
    <source>
        <dbReference type="Proteomes" id="UP000092730"/>
    </source>
</evidence>
<name>A0A1B9G7R1_9TREE</name>
<reference evidence="3" key="4">
    <citation type="submission" date="2024-02" db="EMBL/GenBank/DDBJ databases">
        <title>Comparative genomics of Cryptococcus and Kwoniella reveals pathogenesis evolution and contrasting modes of karyotype evolution via chromosome fusion or intercentromeric recombination.</title>
        <authorList>
            <person name="Coelho M.A."/>
            <person name="David-Palma M."/>
            <person name="Shea T."/>
            <person name="Bowers K."/>
            <person name="McGinley-Smith S."/>
            <person name="Mohammad A.W."/>
            <person name="Gnirke A."/>
            <person name="Yurkov A.M."/>
            <person name="Nowrousian M."/>
            <person name="Sun S."/>
            <person name="Cuomo C.A."/>
            <person name="Heitman J."/>
        </authorList>
    </citation>
    <scope>NUCLEOTIDE SEQUENCE</scope>
    <source>
        <strain evidence="3">CBS 10118</strain>
    </source>
</reference>
<feature type="signal peptide" evidence="1">
    <location>
        <begin position="1"/>
        <end position="21"/>
    </location>
</feature>
<evidence type="ECO:0000313" key="3">
    <source>
        <dbReference type="EMBL" id="WVW81204.1"/>
    </source>
</evidence>
<dbReference type="RefSeq" id="XP_019048128.1">
    <property type="nucleotide sequence ID" value="XM_019188566.1"/>
</dbReference>
<organism evidence="2">
    <name type="scientific">Kwoniella bestiolae CBS 10118</name>
    <dbReference type="NCBI Taxonomy" id="1296100"/>
    <lineage>
        <taxon>Eukaryota</taxon>
        <taxon>Fungi</taxon>
        <taxon>Dikarya</taxon>
        <taxon>Basidiomycota</taxon>
        <taxon>Agaricomycotina</taxon>
        <taxon>Tremellomycetes</taxon>
        <taxon>Tremellales</taxon>
        <taxon>Cryptococcaceae</taxon>
        <taxon>Kwoniella</taxon>
    </lineage>
</organism>
<dbReference type="EMBL" id="KI894019">
    <property type="protein sequence ID" value="OCF27058.1"/>
    <property type="molecule type" value="Genomic_DNA"/>
</dbReference>
<dbReference type="GeneID" id="30206292"/>
<dbReference type="AlphaFoldDB" id="A0A1B9G7R1"/>
<reference evidence="2" key="1">
    <citation type="submission" date="2013-07" db="EMBL/GenBank/DDBJ databases">
        <title>The Genome Sequence of Cryptococcus bestiolae CBS10118.</title>
        <authorList>
            <consortium name="The Broad Institute Genome Sequencing Platform"/>
            <person name="Cuomo C."/>
            <person name="Litvintseva A."/>
            <person name="Chen Y."/>
            <person name="Heitman J."/>
            <person name="Sun S."/>
            <person name="Springer D."/>
            <person name="Dromer F."/>
            <person name="Young S.K."/>
            <person name="Zeng Q."/>
            <person name="Gargeya S."/>
            <person name="Fitzgerald M."/>
            <person name="Abouelleil A."/>
            <person name="Alvarado L."/>
            <person name="Berlin A.M."/>
            <person name="Chapman S.B."/>
            <person name="Dewar J."/>
            <person name="Goldberg J."/>
            <person name="Griggs A."/>
            <person name="Gujja S."/>
            <person name="Hansen M."/>
            <person name="Howarth C."/>
            <person name="Imamovic A."/>
            <person name="Larimer J."/>
            <person name="McCowan C."/>
            <person name="Murphy C."/>
            <person name="Pearson M."/>
            <person name="Priest M."/>
            <person name="Roberts A."/>
            <person name="Saif S."/>
            <person name="Shea T."/>
            <person name="Sykes S."/>
            <person name="Wortman J."/>
            <person name="Nusbaum C."/>
            <person name="Birren B."/>
        </authorList>
    </citation>
    <scope>NUCLEOTIDE SEQUENCE [LARGE SCALE GENOMIC DNA]</scope>
    <source>
        <strain evidence="2">CBS 10118</strain>
    </source>
</reference>
<dbReference type="EMBL" id="CP144542">
    <property type="protein sequence ID" value="WVW81204.1"/>
    <property type="molecule type" value="Genomic_DNA"/>
</dbReference>
<protein>
    <submittedName>
        <fullName evidence="2">Uncharacterized protein</fullName>
    </submittedName>
</protein>
<gene>
    <name evidence="2" type="ORF">I302_01893</name>
    <name evidence="3" type="ORF">I302_103195</name>
</gene>
<dbReference type="KEGG" id="kbi:30206292"/>
<keyword evidence="1" id="KW-0732">Signal</keyword>
<keyword evidence="4" id="KW-1185">Reference proteome</keyword>
<proteinExistence type="predicted"/>
<evidence type="ECO:0000313" key="2">
    <source>
        <dbReference type="EMBL" id="OCF27058.1"/>
    </source>
</evidence>
<evidence type="ECO:0000256" key="1">
    <source>
        <dbReference type="SAM" id="SignalP"/>
    </source>
</evidence>
<dbReference type="Proteomes" id="UP000092730">
    <property type="component" value="Chromosome 2"/>
</dbReference>
<accession>A0A1B9G7R1</accession>
<feature type="chain" id="PRO_5042334897" evidence="1">
    <location>
        <begin position="22"/>
        <end position="105"/>
    </location>
</feature>
<dbReference type="VEuPathDB" id="FungiDB:I302_01893"/>
<reference evidence="2" key="3">
    <citation type="submission" date="2014-01" db="EMBL/GenBank/DDBJ databases">
        <title>Evolution of pathogenesis and genome organization in the Tremellales.</title>
        <authorList>
            <person name="Cuomo C."/>
            <person name="Litvintseva A."/>
            <person name="Heitman J."/>
            <person name="Chen Y."/>
            <person name="Sun S."/>
            <person name="Springer D."/>
            <person name="Dromer F."/>
            <person name="Young S."/>
            <person name="Zeng Q."/>
            <person name="Chapman S."/>
            <person name="Gujja S."/>
            <person name="Saif S."/>
            <person name="Birren B."/>
        </authorList>
    </citation>
    <scope>NUCLEOTIDE SEQUENCE</scope>
    <source>
        <strain evidence="2">CBS 10118</strain>
    </source>
</reference>
<sequence length="105" mass="11695">MLINALTLTSLVVLGPSMAKAYSHRAEITKPSCIPDMTTYERVFKAYCSVYKSEDLNYQFKSAYFHVPQNETEKASAYCSYTYLPTNTTQLFTEGIAKDLGGGKA</sequence>